<dbReference type="EMBL" id="AANZ01000011">
    <property type="protein sequence ID" value="EAQ80111.1"/>
    <property type="molecule type" value="Genomic_DNA"/>
</dbReference>
<evidence type="ECO:0000313" key="3">
    <source>
        <dbReference type="EMBL" id="EAQ80111.1"/>
    </source>
</evidence>
<accession>A3ZU46</accession>
<feature type="signal peptide" evidence="1">
    <location>
        <begin position="1"/>
        <end position="22"/>
    </location>
</feature>
<dbReference type="InterPro" id="IPR011047">
    <property type="entry name" value="Quinoprotein_ADH-like_sf"/>
</dbReference>
<reference evidence="3 4" key="1">
    <citation type="submission" date="2006-02" db="EMBL/GenBank/DDBJ databases">
        <authorList>
            <person name="Amann R."/>
            <person name="Ferriera S."/>
            <person name="Johnson J."/>
            <person name="Kravitz S."/>
            <person name="Halpern A."/>
            <person name="Remington K."/>
            <person name="Beeson K."/>
            <person name="Tran B."/>
            <person name="Rogers Y.-H."/>
            <person name="Friedman R."/>
            <person name="Venter J.C."/>
        </authorList>
    </citation>
    <scope>NUCLEOTIDE SEQUENCE [LARGE SCALE GENOMIC DNA]</scope>
    <source>
        <strain evidence="3 4">DSM 3645</strain>
    </source>
</reference>
<dbReference type="Pfam" id="PF13360">
    <property type="entry name" value="PQQ_2"/>
    <property type="match status" value="1"/>
</dbReference>
<dbReference type="eggNOG" id="COG1520">
    <property type="taxonomic scope" value="Bacteria"/>
</dbReference>
<feature type="chain" id="PRO_5002664107" evidence="1">
    <location>
        <begin position="23"/>
        <end position="419"/>
    </location>
</feature>
<dbReference type="InterPro" id="IPR002372">
    <property type="entry name" value="PQQ_rpt_dom"/>
</dbReference>
<organism evidence="3 4">
    <name type="scientific">Blastopirellula marina DSM 3645</name>
    <dbReference type="NCBI Taxonomy" id="314230"/>
    <lineage>
        <taxon>Bacteria</taxon>
        <taxon>Pseudomonadati</taxon>
        <taxon>Planctomycetota</taxon>
        <taxon>Planctomycetia</taxon>
        <taxon>Pirellulales</taxon>
        <taxon>Pirellulaceae</taxon>
        <taxon>Blastopirellula</taxon>
    </lineage>
</organism>
<dbReference type="HOGENOM" id="CLU_027480_2_2_0"/>
<dbReference type="STRING" id="314230.DSM3645_05795"/>
<dbReference type="AlphaFoldDB" id="A3ZU46"/>
<dbReference type="InterPro" id="IPR018391">
    <property type="entry name" value="PQQ_b-propeller_rpt"/>
</dbReference>
<dbReference type="Proteomes" id="UP000004358">
    <property type="component" value="Unassembled WGS sequence"/>
</dbReference>
<keyword evidence="1" id="KW-0732">Signal</keyword>
<dbReference type="SUPFAM" id="SSF50998">
    <property type="entry name" value="Quinoprotein alcohol dehydrogenase-like"/>
    <property type="match status" value="1"/>
</dbReference>
<dbReference type="Gene3D" id="2.130.10.10">
    <property type="entry name" value="YVTN repeat-like/Quinoprotein amine dehydrogenase"/>
    <property type="match status" value="1"/>
</dbReference>
<dbReference type="InterPro" id="IPR015943">
    <property type="entry name" value="WD40/YVTN_repeat-like_dom_sf"/>
</dbReference>
<evidence type="ECO:0000256" key="1">
    <source>
        <dbReference type="SAM" id="SignalP"/>
    </source>
</evidence>
<sequence length="419" mass="44545">MILLRNALFFVTIPLIAASSQAGEWPQILGPTRSGVAADEKLADKWPAAGPPLVWKKSVGAGYAGPVIARGQVILFHRIADLEVVEALDLQTGEKKWSTSFDATYQGSIVRDSGPRCTPLIVDDVIILLGAAGDLYCVDFATGKRRWNVELAATYGAQEGYFGFGSTPIVIDGNVLINVGGRNGAGIVAFDLKSGREKWKATDFGASYAAPTAAKIGDKTWAIFVTRLDVCSIDPETGRVGFQFPFGMRGPTVNGATPIVWDEQLFVTSSYGVGAKLAKLGQHNAPNVWANDSSLSSQYNTPIEIDGAIYGINGREDVGTASLTCIDAQSGKVHWSQENFGTAHLLLADGKLIAVANDGNVYLLQPNVKQYESLSSFSGFTDVPRAIPALSAGLLVARDTSDAGRGMLKCFRVGPVAQK</sequence>
<dbReference type="SMART" id="SM00564">
    <property type="entry name" value="PQQ"/>
    <property type="match status" value="3"/>
</dbReference>
<dbReference type="PANTHER" id="PTHR34512:SF30">
    <property type="entry name" value="OUTER MEMBRANE PROTEIN ASSEMBLY FACTOR BAMB"/>
    <property type="match status" value="1"/>
</dbReference>
<dbReference type="RefSeq" id="WP_002654755.1">
    <property type="nucleotide sequence ID" value="NZ_CH672377.1"/>
</dbReference>
<gene>
    <name evidence="3" type="ORF">DSM3645_05795</name>
</gene>
<evidence type="ECO:0000259" key="2">
    <source>
        <dbReference type="Pfam" id="PF13360"/>
    </source>
</evidence>
<dbReference type="PANTHER" id="PTHR34512">
    <property type="entry name" value="CELL SURFACE PROTEIN"/>
    <property type="match status" value="1"/>
</dbReference>
<name>A3ZU46_9BACT</name>
<dbReference type="OrthoDB" id="9815737at2"/>
<protein>
    <submittedName>
        <fullName evidence="3">Probable alcohol dehydrogenase (Acceptor)</fullName>
    </submittedName>
</protein>
<feature type="domain" description="Pyrrolo-quinoline quinone repeat" evidence="2">
    <location>
        <begin position="53"/>
        <end position="211"/>
    </location>
</feature>
<comment type="caution">
    <text evidence="3">The sequence shown here is derived from an EMBL/GenBank/DDBJ whole genome shotgun (WGS) entry which is preliminary data.</text>
</comment>
<evidence type="ECO:0000313" key="4">
    <source>
        <dbReference type="Proteomes" id="UP000004358"/>
    </source>
</evidence>
<proteinExistence type="predicted"/>